<gene>
    <name evidence="2" type="ORF">FY528_00940</name>
</gene>
<sequence length="436" mass="48126">MAHRFKPCIALATSFRFLPLFRLPYALLLALLLVASSSFAQTLRGTVIDKDTREPLPFVSIGVSGTTLGTASNENGEFSLNVPSLPRTLVVSELSHQKDTVRVTSAAAPLVIELQTASITLPEVKVGSYAFQLVDRAYRKLLRDNRQKFYGKAFYRQVTRVSGQPSELQEVIWNVKSNSSRIEGTTLAQGRYAGVQAATNFSNFSVFTRSYGLFSVDSVNSLALLSPNTFQNYLVEIKGIVSGADSTKGGVAEIKYETRPEVKYRSEGTIWIDTDTYRVVRFQTASPNVTLTSTNPSQKFRNALRQIDMSFQEPATPDAVAPLSFFKMNVTADLTQPGKAPIPVEVQAFTFFYDTSTTPTALAYERPSLDDRDLDAIRSVKYNPEFWASNSAVKRTPVEDEVIAAFEKRGAFGTMVKKAPAKSDVIFRIGPDGVVR</sequence>
<keyword evidence="2" id="KW-0645">Protease</keyword>
<dbReference type="Proteomes" id="UP000322791">
    <property type="component" value="Unassembled WGS sequence"/>
</dbReference>
<comment type="caution">
    <text evidence="2">The sequence shown here is derived from an EMBL/GenBank/DDBJ whole genome shotgun (WGS) entry which is preliminary data.</text>
</comment>
<proteinExistence type="predicted"/>
<dbReference type="Pfam" id="PF13715">
    <property type="entry name" value="CarbopepD_reg_2"/>
    <property type="match status" value="1"/>
</dbReference>
<dbReference type="EMBL" id="VTHL01000001">
    <property type="protein sequence ID" value="TYZ14325.1"/>
    <property type="molecule type" value="Genomic_DNA"/>
</dbReference>
<reference evidence="2 3" key="1">
    <citation type="submission" date="2019-08" db="EMBL/GenBank/DDBJ databases">
        <authorList>
            <person name="Seo M.-J."/>
        </authorList>
    </citation>
    <scope>NUCLEOTIDE SEQUENCE [LARGE SCALE GENOMIC DNA]</scope>
    <source>
        <strain evidence="2 3">KIGAM108</strain>
    </source>
</reference>
<dbReference type="SUPFAM" id="SSF49464">
    <property type="entry name" value="Carboxypeptidase regulatory domain-like"/>
    <property type="match status" value="1"/>
</dbReference>
<dbReference type="Gene3D" id="2.60.40.1120">
    <property type="entry name" value="Carboxypeptidase-like, regulatory domain"/>
    <property type="match status" value="1"/>
</dbReference>
<name>A0A5D6VFZ0_9BACT</name>
<evidence type="ECO:0000256" key="1">
    <source>
        <dbReference type="SAM" id="SignalP"/>
    </source>
</evidence>
<feature type="chain" id="PRO_5022924950" evidence="1">
    <location>
        <begin position="41"/>
        <end position="436"/>
    </location>
</feature>
<organism evidence="2 3">
    <name type="scientific">Hymenobacter lutimineralis</name>
    <dbReference type="NCBI Taxonomy" id="2606448"/>
    <lineage>
        <taxon>Bacteria</taxon>
        <taxon>Pseudomonadati</taxon>
        <taxon>Bacteroidota</taxon>
        <taxon>Cytophagia</taxon>
        <taxon>Cytophagales</taxon>
        <taxon>Hymenobacteraceae</taxon>
        <taxon>Hymenobacter</taxon>
    </lineage>
</organism>
<keyword evidence="3" id="KW-1185">Reference proteome</keyword>
<keyword evidence="1" id="KW-0732">Signal</keyword>
<dbReference type="GO" id="GO:0004180">
    <property type="term" value="F:carboxypeptidase activity"/>
    <property type="evidence" value="ECO:0007669"/>
    <property type="project" value="UniProtKB-KW"/>
</dbReference>
<accession>A0A5D6VFZ0</accession>
<evidence type="ECO:0000313" key="2">
    <source>
        <dbReference type="EMBL" id="TYZ14325.1"/>
    </source>
</evidence>
<keyword evidence="2" id="KW-0121">Carboxypeptidase</keyword>
<feature type="signal peptide" evidence="1">
    <location>
        <begin position="1"/>
        <end position="40"/>
    </location>
</feature>
<evidence type="ECO:0000313" key="3">
    <source>
        <dbReference type="Proteomes" id="UP000322791"/>
    </source>
</evidence>
<dbReference type="InterPro" id="IPR008969">
    <property type="entry name" value="CarboxyPept-like_regulatory"/>
</dbReference>
<protein>
    <submittedName>
        <fullName evidence="2">Carboxypeptidase-like regulatory domain-containing protein</fullName>
    </submittedName>
</protein>
<dbReference type="AlphaFoldDB" id="A0A5D6VFZ0"/>
<keyword evidence="2" id="KW-0378">Hydrolase</keyword>